<dbReference type="EMBL" id="CP081303">
    <property type="protein sequence ID" value="QZE15893.1"/>
    <property type="molecule type" value="Genomic_DNA"/>
</dbReference>
<protein>
    <submittedName>
        <fullName evidence="1">Uncharacterized protein</fullName>
    </submittedName>
</protein>
<keyword evidence="2" id="KW-1185">Reference proteome</keyword>
<sequence>MDTLFSMWASKKPNYNKIYQDTLFKKLAFKMTGTEENKEMSGKLFVTNYELYIYAFFLGYYAKDKVPLQKDDEKINFSHEIKNWGKRGKSLDRKNYTIIQKYMFMALIATSDIDFIDLDNQDEKGITSAVTSLRQDMEAYANAGFIRLQDMYDENKSFLNDKVNYLNMILNFMPLPEE</sequence>
<name>A0AC61NJZ7_9BACT</name>
<evidence type="ECO:0000313" key="2">
    <source>
        <dbReference type="Proteomes" id="UP000826212"/>
    </source>
</evidence>
<proteinExistence type="predicted"/>
<organism evidence="1 2">
    <name type="scientific">Halosquirtibacter laminarini</name>
    <dbReference type="NCBI Taxonomy" id="3374600"/>
    <lineage>
        <taxon>Bacteria</taxon>
        <taxon>Pseudomonadati</taxon>
        <taxon>Bacteroidota</taxon>
        <taxon>Bacteroidia</taxon>
        <taxon>Marinilabiliales</taxon>
        <taxon>Prolixibacteraceae</taxon>
        <taxon>Halosquirtibacter</taxon>
    </lineage>
</organism>
<evidence type="ECO:0000313" key="1">
    <source>
        <dbReference type="EMBL" id="QZE15893.1"/>
    </source>
</evidence>
<accession>A0AC61NJZ7</accession>
<gene>
    <name evidence="1" type="ORF">K4L44_08690</name>
</gene>
<reference evidence="1" key="1">
    <citation type="submission" date="2021-08" db="EMBL/GenBank/DDBJ databases">
        <title>Novel anaerobic bacterium isolated from sea squirt in East Sea, Republic of Korea.</title>
        <authorList>
            <person name="Nguyen T.H."/>
            <person name="Li Z."/>
            <person name="Lee Y.-J."/>
            <person name="Ko J."/>
            <person name="Kim S.-G."/>
        </authorList>
    </citation>
    <scope>NUCLEOTIDE SEQUENCE</scope>
    <source>
        <strain evidence="1">KCTC 25031</strain>
    </source>
</reference>
<dbReference type="Proteomes" id="UP000826212">
    <property type="component" value="Chromosome"/>
</dbReference>